<evidence type="ECO:0008006" key="4">
    <source>
        <dbReference type="Google" id="ProtNLM"/>
    </source>
</evidence>
<gene>
    <name evidence="2" type="ORF">ROA7023_04694</name>
</gene>
<dbReference type="EMBL" id="FWFZ01000097">
    <property type="protein sequence ID" value="SLN78045.1"/>
    <property type="molecule type" value="Genomic_DNA"/>
</dbReference>
<evidence type="ECO:0000313" key="3">
    <source>
        <dbReference type="Proteomes" id="UP000193900"/>
    </source>
</evidence>
<feature type="region of interest" description="Disordered" evidence="1">
    <location>
        <begin position="183"/>
        <end position="205"/>
    </location>
</feature>
<keyword evidence="3" id="KW-1185">Reference proteome</keyword>
<protein>
    <recommendedName>
        <fullName evidence="4">HTH IS21-type domain-containing protein</fullName>
    </recommendedName>
</protein>
<sequence length="265" mass="29977">MLVVETIAKIRRAYFQDKKPIKQICRELRVSRNTVRKVIRSGVTELTYERTVQPQPKIGPWKDNLDEMLAVNARKPKRERLTRIRIFEELRALGYDGGYDAVRRCAASWSKEEQEASAAAYVPLTFDPGEAYQFDWSHEIVVIDGATTTVKVAHVRLCHSRMLFVRAYPREVSLWNAIGPRDNGERRWSSTPTTRPLPSSAEPALGGFTTARPCSPLVRGQWTRRRRWIRSLSVATAPTIAGSSRCAGITWSIPSSIGLEPMAPQ</sequence>
<feature type="compositionally biased region" description="Low complexity" evidence="1">
    <location>
        <begin position="189"/>
        <end position="200"/>
    </location>
</feature>
<dbReference type="PANTHER" id="PTHR35004">
    <property type="entry name" value="TRANSPOSASE RV3428C-RELATED"/>
    <property type="match status" value="1"/>
</dbReference>
<dbReference type="AlphaFoldDB" id="A0A1Y5U0V4"/>
<dbReference type="PANTHER" id="PTHR35004:SF7">
    <property type="entry name" value="INTEGRASE PROTEIN"/>
    <property type="match status" value="1"/>
</dbReference>
<proteinExistence type="predicted"/>
<name>A0A1Y5U0V4_9RHOB</name>
<reference evidence="2 3" key="1">
    <citation type="submission" date="2017-03" db="EMBL/GenBank/DDBJ databases">
        <authorList>
            <person name="Afonso C.L."/>
            <person name="Miller P.J."/>
            <person name="Scott M.A."/>
            <person name="Spackman E."/>
            <person name="Goraichik I."/>
            <person name="Dimitrov K.M."/>
            <person name="Suarez D.L."/>
            <person name="Swayne D.E."/>
        </authorList>
    </citation>
    <scope>NUCLEOTIDE SEQUENCE [LARGE SCALE GENOMIC DNA]</scope>
    <source>
        <strain evidence="2 3">CECT 7023</strain>
    </source>
</reference>
<organism evidence="2 3">
    <name type="scientific">Roseisalinus antarcticus</name>
    <dbReference type="NCBI Taxonomy" id="254357"/>
    <lineage>
        <taxon>Bacteria</taxon>
        <taxon>Pseudomonadati</taxon>
        <taxon>Pseudomonadota</taxon>
        <taxon>Alphaproteobacteria</taxon>
        <taxon>Rhodobacterales</taxon>
        <taxon>Roseobacteraceae</taxon>
        <taxon>Roseisalinus</taxon>
    </lineage>
</organism>
<accession>A0A1Y5U0V4</accession>
<evidence type="ECO:0000256" key="1">
    <source>
        <dbReference type="SAM" id="MobiDB-lite"/>
    </source>
</evidence>
<dbReference type="Proteomes" id="UP000193900">
    <property type="component" value="Unassembled WGS sequence"/>
</dbReference>
<evidence type="ECO:0000313" key="2">
    <source>
        <dbReference type="EMBL" id="SLN78045.1"/>
    </source>
</evidence>